<accession>D0UZ97</accession>
<geneLocation type="plasmid" evidence="1">
    <name>pCQ3</name>
</geneLocation>
<dbReference type="EMBL" id="GQ983381">
    <property type="protein sequence ID" value="ACX85549.1"/>
    <property type="molecule type" value="Genomic_DNA"/>
</dbReference>
<dbReference type="InterPro" id="IPR058009">
    <property type="entry name" value="TTP_Phage_16"/>
</dbReference>
<evidence type="ECO:0000313" key="1">
    <source>
        <dbReference type="EMBL" id="ACX85549.1"/>
    </source>
</evidence>
<proteinExistence type="predicted"/>
<organism evidence="1">
    <name type="scientific">Streptomyces sp. W9</name>
    <dbReference type="NCBI Taxonomy" id="682410"/>
    <lineage>
        <taxon>Bacteria</taxon>
        <taxon>Bacillati</taxon>
        <taxon>Actinomycetota</taxon>
        <taxon>Actinomycetes</taxon>
        <taxon>Kitasatosporales</taxon>
        <taxon>Streptomycetaceae</taxon>
        <taxon>Streptomyces</taxon>
    </lineage>
</organism>
<protein>
    <submittedName>
        <fullName evidence="1">PCQ3_48</fullName>
    </submittedName>
</protein>
<dbReference type="Pfam" id="PF25595">
    <property type="entry name" value="Phage_TTP_16"/>
    <property type="match status" value="1"/>
</dbReference>
<reference evidence="1" key="1">
    <citation type="journal article" date="2010" name="J. Bacteriol.">
        <title>Characterization of the replication, transfer, and plasmid/lytic phage cycle of the Streptomyces plasmid-phage pZL12.</title>
        <authorList>
            <person name="Zhong L."/>
            <person name="Cheng Q."/>
            <person name="Tian X."/>
            <person name="Zhao L."/>
            <person name="Qin Z."/>
        </authorList>
    </citation>
    <scope>NUCLEOTIDE SEQUENCE</scope>
    <source>
        <strain evidence="1">W9</strain>
        <plasmid evidence="1">pCQ3</plasmid>
    </source>
</reference>
<dbReference type="AlphaFoldDB" id="D0UZ97"/>
<gene>
    <name evidence="1" type="ORF">pCQ3.48</name>
</gene>
<sequence length="172" mass="18394">MAATKMPPHSGVPAMPRFSRKGITKIFFAETIAATSYIPTRTELTGATNITKQISAVEGFALENQEIETPDMESTFDSKIPGSDTAADSSITFYEDDTNSELEETLAKGTNGFIVILRKGDVPASNSMDVYPVRVASQSAAITVDNEAAKWTVRFSITDTPALNAPVPATTP</sequence>
<keyword evidence="1" id="KW-0614">Plasmid</keyword>
<name>D0UZ97_9ACTN</name>